<sequence>MDEGGGEGESFDLRLGKMIAHARGLSEWPIRRSFNFAPNLFLFRVSKTLDQSDSHLFSLAASFSPFIDLFLLFLV</sequence>
<dbReference type="AlphaFoldDB" id="M5XA58"/>
<proteinExistence type="predicted"/>
<dbReference type="EMBL" id="CM007653">
    <property type="protein sequence ID" value="ONI17916.1"/>
    <property type="molecule type" value="Genomic_DNA"/>
</dbReference>
<accession>M5XA58</accession>
<protein>
    <submittedName>
        <fullName evidence="1">Uncharacterized protein</fullName>
    </submittedName>
</protein>
<dbReference type="Proteomes" id="UP000006882">
    <property type="component" value="Chromosome G3"/>
</dbReference>
<evidence type="ECO:0000313" key="1">
    <source>
        <dbReference type="EMBL" id="ONI17916.1"/>
    </source>
</evidence>
<dbReference type="HOGENOM" id="CLU_2675711_0_0_1"/>
<evidence type="ECO:0000313" key="2">
    <source>
        <dbReference type="Proteomes" id="UP000006882"/>
    </source>
</evidence>
<organism evidence="1 2">
    <name type="scientific">Prunus persica</name>
    <name type="common">Peach</name>
    <name type="synonym">Amygdalus persica</name>
    <dbReference type="NCBI Taxonomy" id="3760"/>
    <lineage>
        <taxon>Eukaryota</taxon>
        <taxon>Viridiplantae</taxon>
        <taxon>Streptophyta</taxon>
        <taxon>Embryophyta</taxon>
        <taxon>Tracheophyta</taxon>
        <taxon>Spermatophyta</taxon>
        <taxon>Magnoliopsida</taxon>
        <taxon>eudicotyledons</taxon>
        <taxon>Gunneridae</taxon>
        <taxon>Pentapetalae</taxon>
        <taxon>rosids</taxon>
        <taxon>fabids</taxon>
        <taxon>Rosales</taxon>
        <taxon>Rosaceae</taxon>
        <taxon>Amygdaloideae</taxon>
        <taxon>Amygdaleae</taxon>
        <taxon>Prunus</taxon>
    </lineage>
</organism>
<dbReference type="Gramene" id="ONI17916">
    <property type="protein sequence ID" value="ONI17916"/>
    <property type="gene ID" value="PRUPE_3G186300"/>
</dbReference>
<name>M5XA58_PRUPE</name>
<reference evidence="1 2" key="1">
    <citation type="journal article" date="2013" name="Nat. Genet.">
        <title>The high-quality draft genome of peach (Prunus persica) identifies unique patterns of genetic diversity, domestication and genome evolution.</title>
        <authorList>
            <consortium name="International Peach Genome Initiative"/>
            <person name="Verde I."/>
            <person name="Abbott A.G."/>
            <person name="Scalabrin S."/>
            <person name="Jung S."/>
            <person name="Shu S."/>
            <person name="Marroni F."/>
            <person name="Zhebentyayeva T."/>
            <person name="Dettori M.T."/>
            <person name="Grimwood J."/>
            <person name="Cattonaro F."/>
            <person name="Zuccolo A."/>
            <person name="Rossini L."/>
            <person name="Jenkins J."/>
            <person name="Vendramin E."/>
            <person name="Meisel L.A."/>
            <person name="Decroocq V."/>
            <person name="Sosinski B."/>
            <person name="Prochnik S."/>
            <person name="Mitros T."/>
            <person name="Policriti A."/>
            <person name="Cipriani G."/>
            <person name="Dondini L."/>
            <person name="Ficklin S."/>
            <person name="Goodstein D.M."/>
            <person name="Xuan P."/>
            <person name="Del Fabbro C."/>
            <person name="Aramini V."/>
            <person name="Copetti D."/>
            <person name="Gonzalez S."/>
            <person name="Horner D.S."/>
            <person name="Falchi R."/>
            <person name="Lucas S."/>
            <person name="Mica E."/>
            <person name="Maldonado J."/>
            <person name="Lazzari B."/>
            <person name="Bielenberg D."/>
            <person name="Pirona R."/>
            <person name="Miculan M."/>
            <person name="Barakat A."/>
            <person name="Testolin R."/>
            <person name="Stella A."/>
            <person name="Tartarini S."/>
            <person name="Tonutti P."/>
            <person name="Arus P."/>
            <person name="Orellana A."/>
            <person name="Wells C."/>
            <person name="Main D."/>
            <person name="Vizzotto G."/>
            <person name="Silva H."/>
            <person name="Salamini F."/>
            <person name="Schmutz J."/>
            <person name="Morgante M."/>
            <person name="Rokhsar D.S."/>
        </authorList>
    </citation>
    <scope>NUCLEOTIDE SEQUENCE [LARGE SCALE GENOMIC DNA]</scope>
    <source>
        <strain evidence="2">cv. Nemared</strain>
    </source>
</reference>
<gene>
    <name evidence="1" type="ORF">PRUPE_3G186300</name>
</gene>
<keyword evidence="2" id="KW-1185">Reference proteome</keyword>